<gene>
    <name evidence="2" type="ORF">CALCODRAFT_340108</name>
</gene>
<reference evidence="2 3" key="1">
    <citation type="journal article" date="2016" name="Mol. Biol. Evol.">
        <title>Comparative Genomics of Early-Diverging Mushroom-Forming Fungi Provides Insights into the Origins of Lignocellulose Decay Capabilities.</title>
        <authorList>
            <person name="Nagy L.G."/>
            <person name="Riley R."/>
            <person name="Tritt A."/>
            <person name="Adam C."/>
            <person name="Daum C."/>
            <person name="Floudas D."/>
            <person name="Sun H."/>
            <person name="Yadav J.S."/>
            <person name="Pangilinan J."/>
            <person name="Larsson K.H."/>
            <person name="Matsuura K."/>
            <person name="Barry K."/>
            <person name="Labutti K."/>
            <person name="Kuo R."/>
            <person name="Ohm R.A."/>
            <person name="Bhattacharya S.S."/>
            <person name="Shirouzu T."/>
            <person name="Yoshinaga Y."/>
            <person name="Martin F.M."/>
            <person name="Grigoriev I.V."/>
            <person name="Hibbett D.S."/>
        </authorList>
    </citation>
    <scope>NUCLEOTIDE SEQUENCE [LARGE SCALE GENOMIC DNA]</scope>
    <source>
        <strain evidence="2 3">HHB12733</strain>
    </source>
</reference>
<feature type="region of interest" description="Disordered" evidence="1">
    <location>
        <begin position="542"/>
        <end position="622"/>
    </location>
</feature>
<evidence type="ECO:0000313" key="2">
    <source>
        <dbReference type="EMBL" id="KZT55840.1"/>
    </source>
</evidence>
<dbReference type="AlphaFoldDB" id="A0A165EZ22"/>
<protein>
    <submittedName>
        <fullName evidence="2">Uncharacterized protein</fullName>
    </submittedName>
</protein>
<proteinExistence type="predicted"/>
<dbReference type="InParanoid" id="A0A165EZ22"/>
<dbReference type="Proteomes" id="UP000076842">
    <property type="component" value="Unassembled WGS sequence"/>
</dbReference>
<feature type="compositionally biased region" description="Basic and acidic residues" evidence="1">
    <location>
        <begin position="828"/>
        <end position="840"/>
    </location>
</feature>
<dbReference type="STRING" id="1353952.A0A165EZ22"/>
<feature type="compositionally biased region" description="Basic residues" evidence="1">
    <location>
        <begin position="407"/>
        <end position="420"/>
    </location>
</feature>
<feature type="region of interest" description="Disordered" evidence="1">
    <location>
        <begin position="745"/>
        <end position="767"/>
    </location>
</feature>
<evidence type="ECO:0000256" key="1">
    <source>
        <dbReference type="SAM" id="MobiDB-lite"/>
    </source>
</evidence>
<feature type="compositionally biased region" description="Low complexity" evidence="1">
    <location>
        <begin position="747"/>
        <end position="758"/>
    </location>
</feature>
<feature type="region of interest" description="Disordered" evidence="1">
    <location>
        <begin position="145"/>
        <end position="192"/>
    </location>
</feature>
<name>A0A165EZ22_9BASI</name>
<feature type="compositionally biased region" description="Acidic residues" evidence="1">
    <location>
        <begin position="1"/>
        <end position="11"/>
    </location>
</feature>
<keyword evidence="3" id="KW-1185">Reference proteome</keyword>
<dbReference type="EMBL" id="KV423988">
    <property type="protein sequence ID" value="KZT55840.1"/>
    <property type="molecule type" value="Genomic_DNA"/>
</dbReference>
<feature type="region of interest" description="Disordered" evidence="1">
    <location>
        <begin position="820"/>
        <end position="867"/>
    </location>
</feature>
<accession>A0A165EZ22</accession>
<feature type="region of interest" description="Disordered" evidence="1">
    <location>
        <begin position="355"/>
        <end position="482"/>
    </location>
</feature>
<dbReference type="OrthoDB" id="5964929at2759"/>
<sequence length="867" mass="92097">MLSSDADTDMDLDTRSHTTAQDTADEDRDMHDVDQTLRAQAEWEMVDGTSPSMPRAHTIDGLSGLMRGTAPPPMPKSVSLGKNLKAFASAIKRVGSSRSNLVAVEDFRRPSIPPHVHPASTYELPAQLHGGSTKSDTASLMQVDDLRPLTPHPPSPSAQQGKQEPEHSPAPTTIRLVKSSSGPVRESPELPEGRKSIMFSEFFPPLSGALELAGRDSLGLYPKLPDPAPAPSPVEQDHLATLPGAFPMAAPSTPPSLPQPAPATPFQFVFGSPQRGVTKAEFSKVTQNVLEELNRRVVAAGGKAGGVPVLSFGAAGAEGEEGDAKGWMGRSRARFEEKHDKHFAKMDSIADHYAARRGNSGEPGPSFPSRANKRKSTDAHAPARAGPSAAAAATTTAEETDEGDRRATKRLRASSAHTRKIQPAQISKGEVVQVRDTPAQRKKLDTAARSRRSSLTRRVSPQASRAMGSRLTVANNGSGSAKQAGMGKIGFFGRTANAVRHVFNAGTTATKPMPVPQRMLNQMPPPQLPAAKAKETEKKPLISNPSAMHPRAPTQKAAAYGGLAAAPHKPSNARTASGSRAASDSTARTPSGTHRIPSMPQRRPLPSFSSAMQGAEKENKPPHAWNLHASQASSKGLGGSVMSEKELNGSLQVPQRTITKKPSTLYAPTISSLARMQPTIKSPQPNIATTPLPAIQEPTSILKSTTANPLDTPLNIRPKWVAPATAPLPRFNSGLTFSPMKPMANISPSKGMMSPSKSATSFAARRRPRISRGRVISKLNERRNAAGGSNIPVSLGKSRSSMALKAHSRRSLGVKAAAGLSTPGAAMDRQRRVRQSEIARRKSLRVRASGGLKSPMKSPQKRTALAI</sequence>
<evidence type="ECO:0000313" key="3">
    <source>
        <dbReference type="Proteomes" id="UP000076842"/>
    </source>
</evidence>
<feature type="compositionally biased region" description="Polar residues" evidence="1">
    <location>
        <begin position="572"/>
        <end position="592"/>
    </location>
</feature>
<feature type="region of interest" description="Disordered" evidence="1">
    <location>
        <begin position="1"/>
        <end position="30"/>
    </location>
</feature>
<feature type="compositionally biased region" description="Low complexity" evidence="1">
    <location>
        <begin position="557"/>
        <end position="566"/>
    </location>
</feature>
<feature type="compositionally biased region" description="Basic and acidic residues" evidence="1">
    <location>
        <begin position="438"/>
        <end position="448"/>
    </location>
</feature>
<feature type="compositionally biased region" description="Polar residues" evidence="1">
    <location>
        <begin position="472"/>
        <end position="481"/>
    </location>
</feature>
<feature type="compositionally biased region" description="Low complexity" evidence="1">
    <location>
        <begin position="379"/>
        <end position="397"/>
    </location>
</feature>
<organism evidence="2 3">
    <name type="scientific">Calocera cornea HHB12733</name>
    <dbReference type="NCBI Taxonomy" id="1353952"/>
    <lineage>
        <taxon>Eukaryota</taxon>
        <taxon>Fungi</taxon>
        <taxon>Dikarya</taxon>
        <taxon>Basidiomycota</taxon>
        <taxon>Agaricomycotina</taxon>
        <taxon>Dacrymycetes</taxon>
        <taxon>Dacrymycetales</taxon>
        <taxon>Dacrymycetaceae</taxon>
        <taxon>Calocera</taxon>
    </lineage>
</organism>